<dbReference type="Gene3D" id="3.90.1580.10">
    <property type="entry name" value="paralog of FGE (formylglycine-generating enzyme)"/>
    <property type="match status" value="3"/>
</dbReference>
<dbReference type="InterPro" id="IPR042095">
    <property type="entry name" value="SUMF_sf"/>
</dbReference>
<dbReference type="SUPFAM" id="SSF56436">
    <property type="entry name" value="C-type lectin-like"/>
    <property type="match status" value="2"/>
</dbReference>
<evidence type="ECO:0000259" key="2">
    <source>
        <dbReference type="Pfam" id="PF03781"/>
    </source>
</evidence>
<sequence length="483" mass="55116">MRSSILYLVVSFLFFISFIFFVFFYKITDIKTYELTLSSKENNIHPLDVILDSSRNIIYRNTFVKNSLRTIQTDFSIEEKYIHKCEVTQNEFNLFVNLQNAKFKNSELPSLTFNHRVSGQLNAPVTGVDFYQAERYCHSKQGRLPSKEEWEAVANTLNGYIYPWGNTFSNDDSPYLDPLLNTTKKCGKISTTSNHYQVFDMGGNVSEWVTSDDGPLIKGANGFDQDKILSSLNFVSRKIDPDTKSPRVGFRCIFDKPISGEKTSKIADGEYIIGVPQKSDYAVFSSLLNGNQNKSFLNKGKDIKFDQTLKVGTYEVTVEQYKKFLQDPLVRLNVYAIENQPFNHSYIPLNWNLQLATLSNPVTGVDWWSAYAFAVWSGGRLPTQDEWSYIYLKTEPQRIEFSQIDYLESVYLTCPVVGDSVCGLNGNVSEWTSSIVFSSDGSAEVIYKGGNYKLPPDETNEPEYMQSVSPYYRSDTLGFRVIL</sequence>
<dbReference type="RefSeq" id="WP_107277424.1">
    <property type="nucleotide sequence ID" value="NZ_PYOJ01000020.1"/>
</dbReference>
<feature type="domain" description="Sulfatase-modifying factor enzyme-like" evidence="2">
    <location>
        <begin position="81"/>
        <end position="253"/>
    </location>
</feature>
<dbReference type="EMBL" id="PYOJ01000020">
    <property type="protein sequence ID" value="PSV88125.1"/>
    <property type="molecule type" value="Genomic_DNA"/>
</dbReference>
<dbReference type="GO" id="GO:0120147">
    <property type="term" value="F:formylglycine-generating oxidase activity"/>
    <property type="evidence" value="ECO:0007669"/>
    <property type="project" value="TreeGrafter"/>
</dbReference>
<dbReference type="PANTHER" id="PTHR23150">
    <property type="entry name" value="SULFATASE MODIFYING FACTOR 1, 2"/>
    <property type="match status" value="1"/>
</dbReference>
<gene>
    <name evidence="3" type="ORF">CTM89_15200</name>
</gene>
<accession>A0A2T3M7E8</accession>
<dbReference type="Proteomes" id="UP000240410">
    <property type="component" value="Unassembled WGS sequence"/>
</dbReference>
<keyword evidence="1" id="KW-0812">Transmembrane</keyword>
<name>A0A2T3M7E8_PHOLE</name>
<evidence type="ECO:0000313" key="3">
    <source>
        <dbReference type="EMBL" id="PSV88125.1"/>
    </source>
</evidence>
<dbReference type="AlphaFoldDB" id="A0A2T3M7E8"/>
<comment type="caution">
    <text evidence="3">The sequence shown here is derived from an EMBL/GenBank/DDBJ whole genome shotgun (WGS) entry which is preliminary data.</text>
</comment>
<feature type="transmembrane region" description="Helical" evidence="1">
    <location>
        <begin position="5"/>
        <end position="25"/>
    </location>
</feature>
<feature type="domain" description="Sulfatase-modifying factor enzyme-like" evidence="2">
    <location>
        <begin position="302"/>
        <end position="389"/>
    </location>
</feature>
<dbReference type="InterPro" id="IPR005532">
    <property type="entry name" value="SUMF_dom"/>
</dbReference>
<keyword evidence="1" id="KW-0472">Membrane</keyword>
<protein>
    <recommendedName>
        <fullName evidence="2">Sulfatase-modifying factor enzyme-like domain-containing protein</fullName>
    </recommendedName>
</protein>
<dbReference type="PANTHER" id="PTHR23150:SF19">
    <property type="entry name" value="FORMYLGLYCINE-GENERATING ENZYME"/>
    <property type="match status" value="1"/>
</dbReference>
<keyword evidence="1" id="KW-1133">Transmembrane helix</keyword>
<evidence type="ECO:0000256" key="1">
    <source>
        <dbReference type="SAM" id="Phobius"/>
    </source>
</evidence>
<dbReference type="OrthoDB" id="9768004at2"/>
<dbReference type="InterPro" id="IPR051043">
    <property type="entry name" value="Sulfatase_Mod_Factor_Kinase"/>
</dbReference>
<evidence type="ECO:0000313" key="4">
    <source>
        <dbReference type="Proteomes" id="UP000240410"/>
    </source>
</evidence>
<proteinExistence type="predicted"/>
<dbReference type="Pfam" id="PF03781">
    <property type="entry name" value="FGE-sulfatase"/>
    <property type="match status" value="2"/>
</dbReference>
<dbReference type="InterPro" id="IPR016187">
    <property type="entry name" value="CTDL_fold"/>
</dbReference>
<reference evidence="3 4" key="1">
    <citation type="submission" date="2018-03" db="EMBL/GenBank/DDBJ databases">
        <title>Whole genome sequencing of Histamine producing bacteria.</title>
        <authorList>
            <person name="Butler K."/>
        </authorList>
    </citation>
    <scope>NUCLEOTIDE SEQUENCE [LARGE SCALE GENOMIC DNA]</scope>
    <source>
        <strain evidence="3 4">ATCC 33979</strain>
    </source>
</reference>
<organism evidence="3 4">
    <name type="scientific">Photobacterium leiognathi</name>
    <dbReference type="NCBI Taxonomy" id="553611"/>
    <lineage>
        <taxon>Bacteria</taxon>
        <taxon>Pseudomonadati</taxon>
        <taxon>Pseudomonadota</taxon>
        <taxon>Gammaproteobacteria</taxon>
        <taxon>Vibrionales</taxon>
        <taxon>Vibrionaceae</taxon>
        <taxon>Photobacterium</taxon>
    </lineage>
</organism>